<organism evidence="1 2">
    <name type="scientific">Hungatella effluvii</name>
    <dbReference type="NCBI Taxonomy" id="1096246"/>
    <lineage>
        <taxon>Bacteria</taxon>
        <taxon>Bacillati</taxon>
        <taxon>Bacillota</taxon>
        <taxon>Clostridia</taxon>
        <taxon>Lachnospirales</taxon>
        <taxon>Lachnospiraceae</taxon>
        <taxon>Hungatella</taxon>
    </lineage>
</organism>
<dbReference type="InterPro" id="IPR029068">
    <property type="entry name" value="Glyas_Bleomycin-R_OHBP_Dase"/>
</dbReference>
<accession>A0A2V3Y8Q0</accession>
<evidence type="ECO:0000313" key="1">
    <source>
        <dbReference type="EMBL" id="PXX55171.1"/>
    </source>
</evidence>
<dbReference type="SUPFAM" id="SSF54593">
    <property type="entry name" value="Glyoxalase/Bleomycin resistance protein/Dihydroxybiphenyl dioxygenase"/>
    <property type="match status" value="1"/>
</dbReference>
<dbReference type="EMBL" id="QJKD01000003">
    <property type="protein sequence ID" value="PXX55171.1"/>
    <property type="molecule type" value="Genomic_DNA"/>
</dbReference>
<dbReference type="GeneID" id="86060735"/>
<sequence>MKYNLRSLYLCVEEMERALNFYENFFEMPPLIKDDIYSVFAIGEFRLGLFAYKMMGEEHTYGSNCLPSIEVESLELLNQKLAGLELCFPLTKIKDNWVAEFVDSEGNHIEMTAPV</sequence>
<comment type="caution">
    <text evidence="1">The sequence shown here is derived from an EMBL/GenBank/DDBJ whole genome shotgun (WGS) entry which is preliminary data.</text>
</comment>
<dbReference type="AlphaFoldDB" id="A0A2V3Y8Q0"/>
<name>A0A2V3Y8Q0_9FIRM</name>
<protein>
    <submittedName>
        <fullName evidence="1">Putative enzyme related to lactoylglutathione lyase</fullName>
    </submittedName>
</protein>
<keyword evidence="1" id="KW-0456">Lyase</keyword>
<dbReference type="RefSeq" id="WP_110322267.1">
    <property type="nucleotide sequence ID" value="NZ_JAQETU010000005.1"/>
</dbReference>
<evidence type="ECO:0000313" key="2">
    <source>
        <dbReference type="Proteomes" id="UP000248057"/>
    </source>
</evidence>
<proteinExistence type="predicted"/>
<dbReference type="GO" id="GO:0016829">
    <property type="term" value="F:lyase activity"/>
    <property type="evidence" value="ECO:0007669"/>
    <property type="project" value="UniProtKB-KW"/>
</dbReference>
<reference evidence="1 2" key="1">
    <citation type="submission" date="2018-05" db="EMBL/GenBank/DDBJ databases">
        <title>Genomic Encyclopedia of Type Strains, Phase IV (KMG-IV): sequencing the most valuable type-strain genomes for metagenomic binning, comparative biology and taxonomic classification.</title>
        <authorList>
            <person name="Goeker M."/>
        </authorList>
    </citation>
    <scope>NUCLEOTIDE SEQUENCE [LARGE SCALE GENOMIC DNA]</scope>
    <source>
        <strain evidence="1 2">DSM 24995</strain>
    </source>
</reference>
<keyword evidence="2" id="KW-1185">Reference proteome</keyword>
<dbReference type="Proteomes" id="UP000248057">
    <property type="component" value="Unassembled WGS sequence"/>
</dbReference>
<gene>
    <name evidence="1" type="ORF">DFR60_103223</name>
</gene>
<dbReference type="Gene3D" id="3.10.180.10">
    <property type="entry name" value="2,3-Dihydroxybiphenyl 1,2-Dioxygenase, domain 1"/>
    <property type="match status" value="1"/>
</dbReference>